<organism evidence="2 3">
    <name type="scientific">Paenibacillus glycanilyticus</name>
    <dbReference type="NCBI Taxonomy" id="126569"/>
    <lineage>
        <taxon>Bacteria</taxon>
        <taxon>Bacillati</taxon>
        <taxon>Bacillota</taxon>
        <taxon>Bacilli</taxon>
        <taxon>Bacillales</taxon>
        <taxon>Paenibacillaceae</taxon>
        <taxon>Paenibacillus</taxon>
    </lineage>
</organism>
<proteinExistence type="predicted"/>
<name>A0ABQ6NMV1_9BACL</name>
<accession>A0ABQ6NMV1</accession>
<keyword evidence="3" id="KW-1185">Reference proteome</keyword>
<keyword evidence="1" id="KW-1133">Transmembrane helix</keyword>
<keyword evidence="1" id="KW-0472">Membrane</keyword>
<evidence type="ECO:0000256" key="1">
    <source>
        <dbReference type="SAM" id="Phobius"/>
    </source>
</evidence>
<gene>
    <name evidence="2" type="ORF">PghCCS26_29930</name>
</gene>
<evidence type="ECO:0000313" key="2">
    <source>
        <dbReference type="EMBL" id="GMK45865.1"/>
    </source>
</evidence>
<sequence>MPMWISWLTDHWLTVLLLAGIVVAVVYIILERSLLFYKE</sequence>
<dbReference type="EMBL" id="BTCL01000009">
    <property type="protein sequence ID" value="GMK45865.1"/>
    <property type="molecule type" value="Genomic_DNA"/>
</dbReference>
<evidence type="ECO:0000313" key="3">
    <source>
        <dbReference type="Proteomes" id="UP001285921"/>
    </source>
</evidence>
<keyword evidence="1" id="KW-0812">Transmembrane</keyword>
<reference evidence="2 3" key="1">
    <citation type="submission" date="2023-05" db="EMBL/GenBank/DDBJ databases">
        <title>Draft genome of Paenibacillus sp. CCS26.</title>
        <authorList>
            <person name="Akita H."/>
            <person name="Shinto Y."/>
            <person name="Kimura Z."/>
        </authorList>
    </citation>
    <scope>NUCLEOTIDE SEQUENCE [LARGE SCALE GENOMIC DNA]</scope>
    <source>
        <strain evidence="2 3">CCS26</strain>
    </source>
</reference>
<comment type="caution">
    <text evidence="2">The sequence shown here is derived from an EMBL/GenBank/DDBJ whole genome shotgun (WGS) entry which is preliminary data.</text>
</comment>
<dbReference type="Proteomes" id="UP001285921">
    <property type="component" value="Unassembled WGS sequence"/>
</dbReference>
<protein>
    <submittedName>
        <fullName evidence="2">Uncharacterized protein</fullName>
    </submittedName>
</protein>
<feature type="transmembrane region" description="Helical" evidence="1">
    <location>
        <begin position="12"/>
        <end position="30"/>
    </location>
</feature>